<dbReference type="SMART" id="SM00091">
    <property type="entry name" value="PAS"/>
    <property type="match status" value="1"/>
</dbReference>
<keyword evidence="8" id="KW-0902">Two-component regulatory system</keyword>
<dbReference type="Proteomes" id="UP000030185">
    <property type="component" value="Unassembled WGS sequence"/>
</dbReference>
<dbReference type="CDD" id="cd00130">
    <property type="entry name" value="PAS"/>
    <property type="match status" value="1"/>
</dbReference>
<dbReference type="GO" id="GO:0000155">
    <property type="term" value="F:phosphorelay sensor kinase activity"/>
    <property type="evidence" value="ECO:0007669"/>
    <property type="project" value="InterPro"/>
</dbReference>
<accession>A0A098LIU5</accession>
<gene>
    <name evidence="14" type="ORF">MYP_3608</name>
</gene>
<dbReference type="EMBL" id="BBLT01000007">
    <property type="protein sequence ID" value="GAL86379.1"/>
    <property type="molecule type" value="Genomic_DNA"/>
</dbReference>
<evidence type="ECO:0000259" key="12">
    <source>
        <dbReference type="PROSITE" id="PS50109"/>
    </source>
</evidence>
<keyword evidence="7" id="KW-0067">ATP-binding</keyword>
<comment type="caution">
    <text evidence="14">The sequence shown here is derived from an EMBL/GenBank/DDBJ whole genome shotgun (WGS) entry which is preliminary data.</text>
</comment>
<name>A0A098LIU5_9BACT</name>
<dbReference type="InterPro" id="IPR003661">
    <property type="entry name" value="HisK_dim/P_dom"/>
</dbReference>
<dbReference type="SMART" id="SM00388">
    <property type="entry name" value="HisKA"/>
    <property type="match status" value="1"/>
</dbReference>
<evidence type="ECO:0000256" key="9">
    <source>
        <dbReference type="ARBA" id="ARBA00059827"/>
    </source>
</evidence>
<feature type="coiled-coil region" evidence="11">
    <location>
        <begin position="118"/>
        <end position="183"/>
    </location>
</feature>
<protein>
    <recommendedName>
        <fullName evidence="10">Sensor protein FixL</fullName>
        <ecNumber evidence="2">2.7.13.3</ecNumber>
    </recommendedName>
</protein>
<dbReference type="SUPFAM" id="SSF47384">
    <property type="entry name" value="Homodimeric domain of signal transducing histidine kinase"/>
    <property type="match status" value="1"/>
</dbReference>
<dbReference type="OrthoDB" id="9808408at2"/>
<dbReference type="NCBIfam" id="TIGR00229">
    <property type="entry name" value="sensory_box"/>
    <property type="match status" value="1"/>
</dbReference>
<dbReference type="CDD" id="cd00082">
    <property type="entry name" value="HisKA"/>
    <property type="match status" value="1"/>
</dbReference>
<evidence type="ECO:0000256" key="11">
    <source>
        <dbReference type="SAM" id="Coils"/>
    </source>
</evidence>
<dbReference type="InterPro" id="IPR036890">
    <property type="entry name" value="HATPase_C_sf"/>
</dbReference>
<dbReference type="SMART" id="SM00387">
    <property type="entry name" value="HATPase_c"/>
    <property type="match status" value="1"/>
</dbReference>
<keyword evidence="11" id="KW-0175">Coiled coil</keyword>
<proteinExistence type="predicted"/>
<evidence type="ECO:0000256" key="2">
    <source>
        <dbReference type="ARBA" id="ARBA00012438"/>
    </source>
</evidence>
<evidence type="ECO:0000256" key="7">
    <source>
        <dbReference type="ARBA" id="ARBA00022840"/>
    </source>
</evidence>
<dbReference type="GO" id="GO:0006355">
    <property type="term" value="P:regulation of DNA-templated transcription"/>
    <property type="evidence" value="ECO:0007669"/>
    <property type="project" value="InterPro"/>
</dbReference>
<reference evidence="14 15" key="1">
    <citation type="submission" date="2014-09" db="EMBL/GenBank/DDBJ databases">
        <title>Sporocytophaga myxococcoides PG-01 genome sequencing.</title>
        <authorList>
            <person name="Liu L."/>
            <person name="Gao P.J."/>
            <person name="Chen G.J."/>
            <person name="Wang L.S."/>
        </authorList>
    </citation>
    <scope>NUCLEOTIDE SEQUENCE [LARGE SCALE GENOMIC DNA]</scope>
    <source>
        <strain evidence="14 15">PG-01</strain>
    </source>
</reference>
<dbReference type="InterPro" id="IPR005467">
    <property type="entry name" value="His_kinase_dom"/>
</dbReference>
<feature type="domain" description="Histidine kinase" evidence="12">
    <location>
        <begin position="187"/>
        <end position="401"/>
    </location>
</feature>
<comment type="catalytic activity">
    <reaction evidence="1">
        <text>ATP + protein L-histidine = ADP + protein N-phospho-L-histidine.</text>
        <dbReference type="EC" id="2.7.13.3"/>
    </reaction>
</comment>
<dbReference type="InterPro" id="IPR004358">
    <property type="entry name" value="Sig_transdc_His_kin-like_C"/>
</dbReference>
<dbReference type="FunFam" id="3.30.565.10:FF:000006">
    <property type="entry name" value="Sensor histidine kinase WalK"/>
    <property type="match status" value="1"/>
</dbReference>
<dbReference type="FunFam" id="3.30.450.20:FF:000060">
    <property type="entry name" value="Sensor protein FixL"/>
    <property type="match status" value="1"/>
</dbReference>
<evidence type="ECO:0000313" key="15">
    <source>
        <dbReference type="Proteomes" id="UP000030185"/>
    </source>
</evidence>
<keyword evidence="5" id="KW-0547">Nucleotide-binding</keyword>
<dbReference type="InterPro" id="IPR003594">
    <property type="entry name" value="HATPase_dom"/>
</dbReference>
<dbReference type="Gene3D" id="3.30.565.10">
    <property type="entry name" value="Histidine kinase-like ATPase, C-terminal domain"/>
    <property type="match status" value="1"/>
</dbReference>
<dbReference type="PANTHER" id="PTHR43711:SF26">
    <property type="entry name" value="SENSOR HISTIDINE KINASE RCSC"/>
    <property type="match status" value="1"/>
</dbReference>
<dbReference type="PRINTS" id="PR00344">
    <property type="entry name" value="BCTRLSENSOR"/>
</dbReference>
<dbReference type="Gene3D" id="1.10.287.130">
    <property type="match status" value="1"/>
</dbReference>
<dbReference type="InterPro" id="IPR035965">
    <property type="entry name" value="PAS-like_dom_sf"/>
</dbReference>
<evidence type="ECO:0000259" key="13">
    <source>
        <dbReference type="PROSITE" id="PS50112"/>
    </source>
</evidence>
<evidence type="ECO:0000256" key="4">
    <source>
        <dbReference type="ARBA" id="ARBA00022679"/>
    </source>
</evidence>
<evidence type="ECO:0000256" key="6">
    <source>
        <dbReference type="ARBA" id="ARBA00022777"/>
    </source>
</evidence>
<dbReference type="Pfam" id="PF02518">
    <property type="entry name" value="HATPase_c"/>
    <property type="match status" value="1"/>
</dbReference>
<dbReference type="PANTHER" id="PTHR43711">
    <property type="entry name" value="TWO-COMPONENT HISTIDINE KINASE"/>
    <property type="match status" value="1"/>
</dbReference>
<keyword evidence="6" id="KW-0418">Kinase</keyword>
<evidence type="ECO:0000256" key="3">
    <source>
        <dbReference type="ARBA" id="ARBA00022553"/>
    </source>
</evidence>
<dbReference type="EC" id="2.7.13.3" evidence="2"/>
<evidence type="ECO:0000256" key="10">
    <source>
        <dbReference type="ARBA" id="ARBA00070616"/>
    </source>
</evidence>
<dbReference type="InterPro" id="IPR050736">
    <property type="entry name" value="Sensor_HK_Regulatory"/>
</dbReference>
<keyword evidence="3" id="KW-0597">Phosphoprotein</keyword>
<keyword evidence="4" id="KW-0808">Transferase</keyword>
<sequence length="402" mass="45420">MDNESRLRAIIETAIDGIITIDQRGIIETINPAAAKIFEYAPHEVIGQNIKILMPEPDKSKHDEYIENYQRTGEKKIIGIGREVLGKKKSGTVFPFRLSVSEVFLQNKIIYTGVIHDITKLKEAENAYKKLNIELEERVQQRTSELFDAIKQLKETNNKQRQAEAEVRKALEKEKELNELKSRFVTIASHEFRTPLSTILSSVSLISKYNEMGEKEKIDKHILRIKSSVSNLTGILNDFLSLSKLEEGIISNNPSQFNLHSLAIEINDELTPALKNNQTILCRHNGLEDVYLDKNILKNILLNLLSNASKYSDEGTIIIEISVSQKEINITVKDEGIGIPESDIPFLFTRFFRAHNAGNIQGTGLGLNIVKRYVELLEGNISVESRLGIGTTFKVNIPVLNR</sequence>
<evidence type="ECO:0000256" key="8">
    <source>
        <dbReference type="ARBA" id="ARBA00023012"/>
    </source>
</evidence>
<comment type="function">
    <text evidence="9">Putative oxygen sensor; modulates the activity of FixJ, a transcriptional activator of nitrogen fixation fixK gene. FixL probably acts as a kinase that phosphorylates FixJ.</text>
</comment>
<dbReference type="STRING" id="153721.MYP_3608"/>
<dbReference type="PROSITE" id="PS50109">
    <property type="entry name" value="HIS_KIN"/>
    <property type="match status" value="1"/>
</dbReference>
<dbReference type="InterPro" id="IPR013767">
    <property type="entry name" value="PAS_fold"/>
</dbReference>
<dbReference type="InterPro" id="IPR000014">
    <property type="entry name" value="PAS"/>
</dbReference>
<dbReference type="Pfam" id="PF00512">
    <property type="entry name" value="HisKA"/>
    <property type="match status" value="1"/>
</dbReference>
<dbReference type="AlphaFoldDB" id="A0A098LIU5"/>
<evidence type="ECO:0000313" key="14">
    <source>
        <dbReference type="EMBL" id="GAL86379.1"/>
    </source>
</evidence>
<dbReference type="PROSITE" id="PS50112">
    <property type="entry name" value="PAS"/>
    <property type="match status" value="1"/>
</dbReference>
<evidence type="ECO:0000256" key="1">
    <source>
        <dbReference type="ARBA" id="ARBA00000085"/>
    </source>
</evidence>
<dbReference type="Pfam" id="PF00989">
    <property type="entry name" value="PAS"/>
    <property type="match status" value="1"/>
</dbReference>
<dbReference type="SUPFAM" id="SSF55874">
    <property type="entry name" value="ATPase domain of HSP90 chaperone/DNA topoisomerase II/histidine kinase"/>
    <property type="match status" value="1"/>
</dbReference>
<dbReference type="Gene3D" id="3.30.450.20">
    <property type="entry name" value="PAS domain"/>
    <property type="match status" value="1"/>
</dbReference>
<dbReference type="eggNOG" id="COG2205">
    <property type="taxonomic scope" value="Bacteria"/>
</dbReference>
<evidence type="ECO:0000256" key="5">
    <source>
        <dbReference type="ARBA" id="ARBA00022741"/>
    </source>
</evidence>
<feature type="domain" description="PAS" evidence="13">
    <location>
        <begin position="3"/>
        <end position="56"/>
    </location>
</feature>
<keyword evidence="15" id="KW-1185">Reference proteome</keyword>
<dbReference type="CDD" id="cd00075">
    <property type="entry name" value="HATPase"/>
    <property type="match status" value="1"/>
</dbReference>
<dbReference type="SUPFAM" id="SSF55785">
    <property type="entry name" value="PYP-like sensor domain (PAS domain)"/>
    <property type="match status" value="1"/>
</dbReference>
<dbReference type="InterPro" id="IPR036097">
    <property type="entry name" value="HisK_dim/P_sf"/>
</dbReference>
<organism evidence="14 15">
    <name type="scientific">Sporocytophaga myxococcoides</name>
    <dbReference type="NCBI Taxonomy" id="153721"/>
    <lineage>
        <taxon>Bacteria</taxon>
        <taxon>Pseudomonadati</taxon>
        <taxon>Bacteroidota</taxon>
        <taxon>Cytophagia</taxon>
        <taxon>Cytophagales</taxon>
        <taxon>Cytophagaceae</taxon>
        <taxon>Sporocytophaga</taxon>
    </lineage>
</organism>
<dbReference type="GO" id="GO:0005524">
    <property type="term" value="F:ATP binding"/>
    <property type="evidence" value="ECO:0007669"/>
    <property type="project" value="UniProtKB-KW"/>
</dbReference>